<dbReference type="GO" id="GO:0005634">
    <property type="term" value="C:nucleus"/>
    <property type="evidence" value="ECO:0007669"/>
    <property type="project" value="TreeGrafter"/>
</dbReference>
<evidence type="ECO:0000313" key="3">
    <source>
        <dbReference type="Proteomes" id="UP000292447"/>
    </source>
</evidence>
<dbReference type="InterPro" id="IPR029062">
    <property type="entry name" value="Class_I_gatase-like"/>
</dbReference>
<organism evidence="2 3">
    <name type="scientific">Metschnikowia aff. pulcherrima</name>
    <dbReference type="NCBI Taxonomy" id="2163413"/>
    <lineage>
        <taxon>Eukaryota</taxon>
        <taxon>Fungi</taxon>
        <taxon>Dikarya</taxon>
        <taxon>Ascomycota</taxon>
        <taxon>Saccharomycotina</taxon>
        <taxon>Pichiomycetes</taxon>
        <taxon>Metschnikowiaceae</taxon>
        <taxon>Metschnikowia</taxon>
    </lineage>
</organism>
<dbReference type="PROSITE" id="PS51273">
    <property type="entry name" value="GATASE_TYPE_1"/>
    <property type="match status" value="1"/>
</dbReference>
<gene>
    <name evidence="2" type="primary">MPUL0C09110</name>
    <name evidence="2" type="ORF">METSCH_C09110</name>
</gene>
<proteinExistence type="predicted"/>
<dbReference type="SUPFAM" id="SSF52317">
    <property type="entry name" value="Class I glutamine amidotransferase-like"/>
    <property type="match status" value="1"/>
</dbReference>
<accession>A0A4P6XNL4</accession>
<reference evidence="3" key="1">
    <citation type="submission" date="2019-03" db="EMBL/GenBank/DDBJ databases">
        <title>Snf2 controls pulcherriminic acid biosynthesis and connects pigmentation and antifungal activity of the yeast Metschnikowia pulcherrima.</title>
        <authorList>
            <person name="Gore-Lloyd D."/>
            <person name="Sumann I."/>
            <person name="Brachmann A.O."/>
            <person name="Schneeberger K."/>
            <person name="Ortiz-Merino R.A."/>
            <person name="Moreno-Beltran M."/>
            <person name="Schlaefli M."/>
            <person name="Kirner P."/>
            <person name="Santos Kron A."/>
            <person name="Wolfe K.H."/>
            <person name="Piel J."/>
            <person name="Ahrens C.H."/>
            <person name="Henk D."/>
            <person name="Freimoser F.M."/>
        </authorList>
    </citation>
    <scope>NUCLEOTIDE SEQUENCE [LARGE SCALE GENOMIC DNA]</scope>
    <source>
        <strain evidence="3">APC 1.2</strain>
    </source>
</reference>
<feature type="domain" description="Glutamine amidotransferase" evidence="1">
    <location>
        <begin position="112"/>
        <end position="243"/>
    </location>
</feature>
<dbReference type="PANTHER" id="PTHR42695:SF5">
    <property type="entry name" value="GLUTAMINE AMIDOTRANSFERASE YLR126C-RELATED"/>
    <property type="match status" value="1"/>
</dbReference>
<dbReference type="STRING" id="2163413.A0A4P6XNL4"/>
<protein>
    <submittedName>
        <fullName evidence="2">GMP synthase glutamine-hydrolysing</fullName>
    </submittedName>
</protein>
<dbReference type="EMBL" id="CP034458">
    <property type="protein sequence ID" value="QBM88930.1"/>
    <property type="molecule type" value="Genomic_DNA"/>
</dbReference>
<dbReference type="AlphaFoldDB" id="A0A4P6XNL4"/>
<keyword evidence="3" id="KW-1185">Reference proteome</keyword>
<dbReference type="PANTHER" id="PTHR42695">
    <property type="entry name" value="GLUTAMINE AMIDOTRANSFERASE YLR126C-RELATED"/>
    <property type="match status" value="1"/>
</dbReference>
<dbReference type="Gene3D" id="3.40.50.880">
    <property type="match status" value="1"/>
</dbReference>
<evidence type="ECO:0000313" key="2">
    <source>
        <dbReference type="EMBL" id="QBM88930.1"/>
    </source>
</evidence>
<dbReference type="Pfam" id="PF00117">
    <property type="entry name" value="GATase"/>
    <property type="match status" value="1"/>
</dbReference>
<dbReference type="GO" id="GO:0005829">
    <property type="term" value="C:cytosol"/>
    <property type="evidence" value="ECO:0007669"/>
    <property type="project" value="TreeGrafter"/>
</dbReference>
<dbReference type="InterPro" id="IPR017926">
    <property type="entry name" value="GATASE"/>
</dbReference>
<dbReference type="InterPro" id="IPR044992">
    <property type="entry name" value="ChyE-like"/>
</dbReference>
<dbReference type="CDD" id="cd01741">
    <property type="entry name" value="GATase1_1"/>
    <property type="match status" value="1"/>
</dbReference>
<sequence length="290" mass="32056">MEPHVAVLVLDTPMEGVTETFGDFGDNAIALMKESSIQFIKYQIAFDLSATKDDERNLKTCEEVLSVLTAGIRDKVIKGAIFTGSRSDAFLEEHPWITQLDKFIQTTIFNTPNFPVVGLCFGHQLLAKNLGCKVSRNSAENGWEAGTTTISLNKSILDISSSPFRSALVTADGKFMEHINLVEFHRDIVYGMPPTSTHSLLSSTSFQNLGNTAKCSIQGLITESGPIKILTFQGHPEFTTAESLKMLELMAQENKLDKAVFERLAYNTKNLENQGYIIGGVIRNFIESHI</sequence>
<name>A0A4P6XNL4_9ASCO</name>
<evidence type="ECO:0000259" key="1">
    <source>
        <dbReference type="Pfam" id="PF00117"/>
    </source>
</evidence>
<dbReference type="Proteomes" id="UP000292447">
    <property type="component" value="Chromosome III"/>
</dbReference>